<dbReference type="AlphaFoldDB" id="A0A1M7B736"/>
<dbReference type="FunFam" id="2.40.50.140:FF:000051">
    <property type="entry name" value="RNA-binding transcriptional accessory protein"/>
    <property type="match status" value="1"/>
</dbReference>
<dbReference type="GO" id="GO:0005737">
    <property type="term" value="C:cytoplasm"/>
    <property type="evidence" value="ECO:0007669"/>
    <property type="project" value="UniProtKB-ARBA"/>
</dbReference>
<evidence type="ECO:0000313" key="3">
    <source>
        <dbReference type="EMBL" id="SHL50767.1"/>
    </source>
</evidence>
<gene>
    <name evidence="2" type="ORF">GCM10010984_11920</name>
    <name evidence="3" type="ORF">SAMN05443634_11068</name>
</gene>
<dbReference type="FunFam" id="1.10.150.310:FF:000001">
    <property type="entry name" value="RNA-binding transcriptional accessory protein"/>
    <property type="match status" value="1"/>
</dbReference>
<dbReference type="PANTHER" id="PTHR10724:SF10">
    <property type="entry name" value="S1 RNA-BINDING DOMAIN-CONTAINING PROTEIN 1"/>
    <property type="match status" value="1"/>
</dbReference>
<dbReference type="InterPro" id="IPR012340">
    <property type="entry name" value="NA-bd_OB-fold"/>
</dbReference>
<reference evidence="2" key="1">
    <citation type="journal article" date="2014" name="Int. J. Syst. Evol. Microbiol.">
        <title>Complete genome of a new Firmicutes species belonging to the dominant human colonic microbiota ('Ruminococcus bicirculans') reveals two chromosomes and a selective capacity to utilize plant glucans.</title>
        <authorList>
            <consortium name="NISC Comparative Sequencing Program"/>
            <person name="Wegmann U."/>
            <person name="Louis P."/>
            <person name="Goesmann A."/>
            <person name="Henrissat B."/>
            <person name="Duncan S.H."/>
            <person name="Flint H.J."/>
        </authorList>
    </citation>
    <scope>NUCLEOTIDE SEQUENCE</scope>
    <source>
        <strain evidence="2">CGMCC 1.12707</strain>
    </source>
</reference>
<dbReference type="PROSITE" id="PS50126">
    <property type="entry name" value="S1"/>
    <property type="match status" value="1"/>
</dbReference>
<evidence type="ECO:0000259" key="1">
    <source>
        <dbReference type="PROSITE" id="PS50126"/>
    </source>
</evidence>
<evidence type="ECO:0000313" key="4">
    <source>
        <dbReference type="Proteomes" id="UP000184120"/>
    </source>
</evidence>
<dbReference type="Proteomes" id="UP000650994">
    <property type="component" value="Unassembled WGS sequence"/>
</dbReference>
<dbReference type="FunFam" id="1.10.10.650:FF:000001">
    <property type="entry name" value="S1 RNA-binding domain 1"/>
    <property type="match status" value="1"/>
</dbReference>
<proteinExistence type="predicted"/>
<dbReference type="SUPFAM" id="SSF47781">
    <property type="entry name" value="RuvA domain 2-like"/>
    <property type="match status" value="2"/>
</dbReference>
<reference evidence="4" key="2">
    <citation type="submission" date="2016-11" db="EMBL/GenBank/DDBJ databases">
        <authorList>
            <person name="Varghese N."/>
            <person name="Submissions S."/>
        </authorList>
    </citation>
    <scope>NUCLEOTIDE SEQUENCE [LARGE SCALE GENOMIC DNA]</scope>
    <source>
        <strain evidence="4">DSM 27989</strain>
    </source>
</reference>
<dbReference type="Pfam" id="PF17674">
    <property type="entry name" value="HHH_9"/>
    <property type="match status" value="1"/>
</dbReference>
<dbReference type="Gene3D" id="2.40.50.140">
    <property type="entry name" value="Nucleic acid-binding proteins"/>
    <property type="match status" value="1"/>
</dbReference>
<dbReference type="Pfam" id="PF16921">
    <property type="entry name" value="Tex_YqgF"/>
    <property type="match status" value="1"/>
</dbReference>
<dbReference type="Proteomes" id="UP000184120">
    <property type="component" value="Unassembled WGS sequence"/>
</dbReference>
<reference evidence="3" key="3">
    <citation type="submission" date="2016-11" db="EMBL/GenBank/DDBJ databases">
        <authorList>
            <person name="Jaros S."/>
            <person name="Januszkiewicz K."/>
            <person name="Wedrychowicz H."/>
        </authorList>
    </citation>
    <scope>NUCLEOTIDE SEQUENCE [LARGE SCALE GENOMIC DNA]</scope>
    <source>
        <strain evidence="3">DSM 27989</strain>
    </source>
</reference>
<dbReference type="InterPro" id="IPR050437">
    <property type="entry name" value="Ribos_protein_bS1-like"/>
</dbReference>
<dbReference type="SUPFAM" id="SSF50249">
    <property type="entry name" value="Nucleic acid-binding proteins"/>
    <property type="match status" value="1"/>
</dbReference>
<dbReference type="SUPFAM" id="SSF53098">
    <property type="entry name" value="Ribonuclease H-like"/>
    <property type="match status" value="1"/>
</dbReference>
<dbReference type="CDD" id="cd05685">
    <property type="entry name" value="S1_Tex"/>
    <property type="match status" value="1"/>
</dbReference>
<reference evidence="2" key="5">
    <citation type="submission" date="2024-05" db="EMBL/GenBank/DDBJ databases">
        <authorList>
            <person name="Sun Q."/>
            <person name="Zhou Y."/>
        </authorList>
    </citation>
    <scope>NUCLEOTIDE SEQUENCE</scope>
    <source>
        <strain evidence="2">CGMCC 1.12707</strain>
    </source>
</reference>
<dbReference type="InterPro" id="IPR010994">
    <property type="entry name" value="RuvA_2-like"/>
</dbReference>
<dbReference type="STRING" id="1434701.SAMN05443634_11068"/>
<evidence type="ECO:0000313" key="2">
    <source>
        <dbReference type="EMBL" id="GGE96023.1"/>
    </source>
</evidence>
<dbReference type="InterPro" id="IPR018974">
    <property type="entry name" value="Tex-like_N"/>
</dbReference>
<dbReference type="InterPro" id="IPR006641">
    <property type="entry name" value="YqgF/RNaseH-like_dom"/>
</dbReference>
<dbReference type="Gene3D" id="1.10.3500.10">
    <property type="entry name" value="Tex N-terminal region-like"/>
    <property type="match status" value="1"/>
</dbReference>
<feature type="domain" description="S1 motif" evidence="1">
    <location>
        <begin position="640"/>
        <end position="709"/>
    </location>
</feature>
<evidence type="ECO:0000313" key="5">
    <source>
        <dbReference type="Proteomes" id="UP000650994"/>
    </source>
</evidence>
<dbReference type="InterPro" id="IPR023319">
    <property type="entry name" value="Tex-like_HTH_dom_sf"/>
</dbReference>
<dbReference type="EMBL" id="BMFL01000007">
    <property type="protein sequence ID" value="GGE96023.1"/>
    <property type="molecule type" value="Genomic_DNA"/>
</dbReference>
<dbReference type="Gene3D" id="3.30.420.140">
    <property type="entry name" value="YqgF/RNase H-like domain"/>
    <property type="match status" value="1"/>
</dbReference>
<dbReference type="Pfam" id="PF22706">
    <property type="entry name" value="Tex_central_region"/>
    <property type="match status" value="1"/>
</dbReference>
<dbReference type="InterPro" id="IPR041692">
    <property type="entry name" value="HHH_9"/>
</dbReference>
<dbReference type="InterPro" id="IPR055179">
    <property type="entry name" value="Tex-like_central_region"/>
</dbReference>
<dbReference type="OrthoDB" id="9804714at2"/>
<dbReference type="Pfam" id="PF12836">
    <property type="entry name" value="HHH_3"/>
    <property type="match status" value="1"/>
</dbReference>
<dbReference type="Gene3D" id="1.10.10.650">
    <property type="entry name" value="RuvA domain 2-like"/>
    <property type="match status" value="1"/>
</dbReference>
<dbReference type="InterPro" id="IPR032639">
    <property type="entry name" value="Tex_YqgF"/>
</dbReference>
<reference evidence="5" key="4">
    <citation type="journal article" date="2019" name="Int. J. Syst. Evol. Microbiol.">
        <title>The Global Catalogue of Microorganisms (GCM) 10K type strain sequencing project: providing services to taxonomists for standard genome sequencing and annotation.</title>
        <authorList>
            <consortium name="The Broad Institute Genomics Platform"/>
            <consortium name="The Broad Institute Genome Sequencing Center for Infectious Disease"/>
            <person name="Wu L."/>
            <person name="Ma J."/>
        </authorList>
    </citation>
    <scope>NUCLEOTIDE SEQUENCE [LARGE SCALE GENOMIC DNA]</scope>
    <source>
        <strain evidence="5">CGMCC 1.12707</strain>
    </source>
</reference>
<keyword evidence="5" id="KW-1185">Reference proteome</keyword>
<dbReference type="Gene3D" id="1.10.150.310">
    <property type="entry name" value="Tex RuvX-like domain-like"/>
    <property type="match status" value="1"/>
</dbReference>
<dbReference type="EMBL" id="FRBH01000010">
    <property type="protein sequence ID" value="SHL50767.1"/>
    <property type="molecule type" value="Genomic_DNA"/>
</dbReference>
<dbReference type="InterPro" id="IPR037027">
    <property type="entry name" value="YqgF/RNaseH-like_dom_sf"/>
</dbReference>
<accession>A0A1M7B736</accession>
<dbReference type="InterPro" id="IPR012337">
    <property type="entry name" value="RNaseH-like_sf"/>
</dbReference>
<dbReference type="Pfam" id="PF09371">
    <property type="entry name" value="Tex_N"/>
    <property type="match status" value="1"/>
</dbReference>
<sequence length="710" mass="80028">MDLIQYIHQELKDISEKSIKNTINCLENDNTIPFIARYRKELTGNLDEVQISSIKKLKTLFEEIEARKAFILSTLEEQGILNLELQQRLQKSYDLIQIEDLYLPYKKKKKTKATIAKEKGLEPLAKIVMKQNNIADLDELASKYINQDVPTLEDVYAGVQDIIAEWINENEYVRNRLRNIFRKSALIESKIVKSKAEDENAKIYSNYFEYSEPLKKIASHRLLAILRGENEGFLKVSVSIDKKEAFQFLEYTLIKSIQPAISWLIEEAIKDAYKRLLAPSISNEVLKEAKQKADETSVDVFSKNLNQLLLAPPLGQKRILAIDPGYKSGCKVVVLDEQGDLLHNENIYPHAPQNDKPQAIKKLKSLVNAYAVEAISIGNGTASRETENLVQNIAFDRPLKVFVVNEAGASIYSASKIARDEFPNKDVTVRGAVSIGRRLQDPLAELVKIDPKSIGVGQYQHDVDQSLLKNELNDVVSFCVNKVGVNLNTASKHLLNYVAGIGEKMAENIILYRTEHGAFNSRKELLKVPRLGEKAFLQASAFLRIPNAKNPLDNSAVHPESYSIVEKMAKNLKVDVSTLIQNKELINQLDLNNYVTETIGLPTLEDIKKELEKPGLDPRSTAKVFSFDPKLKKFEDLQLGMKVPGIINNITNFGCFVDIGIKENGLVHISKICNEFISDVSTKVNLQQQVEVTVIGIDTDKRKIQLSLID</sequence>
<dbReference type="InterPro" id="IPR023323">
    <property type="entry name" value="Tex-like_dom_sf"/>
</dbReference>
<dbReference type="PANTHER" id="PTHR10724">
    <property type="entry name" value="30S RIBOSOMAL PROTEIN S1"/>
    <property type="match status" value="1"/>
</dbReference>
<dbReference type="SMART" id="SM00316">
    <property type="entry name" value="S1"/>
    <property type="match status" value="1"/>
</dbReference>
<name>A0A1M7B736_9FLAO</name>
<dbReference type="GO" id="GO:0006139">
    <property type="term" value="P:nucleobase-containing compound metabolic process"/>
    <property type="evidence" value="ECO:0007669"/>
    <property type="project" value="InterPro"/>
</dbReference>
<organism evidence="3 4">
    <name type="scientific">Chishuiella changwenlii</name>
    <dbReference type="NCBI Taxonomy" id="1434701"/>
    <lineage>
        <taxon>Bacteria</taxon>
        <taxon>Pseudomonadati</taxon>
        <taxon>Bacteroidota</taxon>
        <taxon>Flavobacteriia</taxon>
        <taxon>Flavobacteriales</taxon>
        <taxon>Weeksellaceae</taxon>
        <taxon>Chishuiella</taxon>
    </lineage>
</organism>
<dbReference type="GO" id="GO:0003729">
    <property type="term" value="F:mRNA binding"/>
    <property type="evidence" value="ECO:0007669"/>
    <property type="project" value="TreeGrafter"/>
</dbReference>
<dbReference type="RefSeq" id="WP_072933294.1">
    <property type="nucleotide sequence ID" value="NZ_BMFL01000007.1"/>
</dbReference>
<dbReference type="InterPro" id="IPR044146">
    <property type="entry name" value="S1_Tex"/>
</dbReference>
<dbReference type="FunFam" id="3.30.420.140:FF:000001">
    <property type="entry name" value="RNA-binding transcriptional accessory protein"/>
    <property type="match status" value="1"/>
</dbReference>
<dbReference type="GO" id="GO:0003735">
    <property type="term" value="F:structural constituent of ribosome"/>
    <property type="evidence" value="ECO:0007669"/>
    <property type="project" value="TreeGrafter"/>
</dbReference>
<dbReference type="SUPFAM" id="SSF158832">
    <property type="entry name" value="Tex N-terminal region-like"/>
    <property type="match status" value="1"/>
</dbReference>
<dbReference type="GO" id="GO:0006412">
    <property type="term" value="P:translation"/>
    <property type="evidence" value="ECO:0007669"/>
    <property type="project" value="TreeGrafter"/>
</dbReference>
<protein>
    <submittedName>
        <fullName evidence="2">RNA-binding protein</fullName>
    </submittedName>
</protein>
<dbReference type="InterPro" id="IPR003029">
    <property type="entry name" value="S1_domain"/>
</dbReference>
<dbReference type="Pfam" id="PF00575">
    <property type="entry name" value="S1"/>
    <property type="match status" value="1"/>
</dbReference>
<dbReference type="SMART" id="SM00732">
    <property type="entry name" value="YqgFc"/>
    <property type="match status" value="1"/>
</dbReference>